<organism evidence="3 4">
    <name type="scientific">Luteococcus japonicus LSP_Lj1</name>
    <dbReference type="NCBI Taxonomy" id="1255658"/>
    <lineage>
        <taxon>Bacteria</taxon>
        <taxon>Bacillati</taxon>
        <taxon>Actinomycetota</taxon>
        <taxon>Actinomycetes</taxon>
        <taxon>Propionibacteriales</taxon>
        <taxon>Propionibacteriaceae</taxon>
        <taxon>Luteococcus</taxon>
    </lineage>
</organism>
<dbReference type="Proteomes" id="UP000188342">
    <property type="component" value="Unassembled WGS sequence"/>
</dbReference>
<dbReference type="GO" id="GO:0009307">
    <property type="term" value="P:DNA restriction-modification system"/>
    <property type="evidence" value="ECO:0007669"/>
    <property type="project" value="InterPro"/>
</dbReference>
<dbReference type="EMBL" id="FUKQ01000024">
    <property type="protein sequence ID" value="SJN28611.1"/>
    <property type="molecule type" value="Genomic_DNA"/>
</dbReference>
<dbReference type="OrthoDB" id="9803736at2"/>
<dbReference type="InterPro" id="IPR052906">
    <property type="entry name" value="Type_IV_Methyl-Rstrct_Enzyme"/>
</dbReference>
<name>A0A1R4J907_9ACTN</name>
<evidence type="ECO:0000259" key="1">
    <source>
        <dbReference type="Pfam" id="PF04471"/>
    </source>
</evidence>
<dbReference type="PANTHER" id="PTHR30015:SF7">
    <property type="entry name" value="TYPE IV METHYL-DIRECTED RESTRICTION ENZYME ECOKMRR"/>
    <property type="match status" value="1"/>
</dbReference>
<gene>
    <name evidence="3" type="ORF">FM114_06260</name>
</gene>
<keyword evidence="4" id="KW-1185">Reference proteome</keyword>
<proteinExistence type="predicted"/>
<dbReference type="AlphaFoldDB" id="A0A1R4J907"/>
<dbReference type="InterPro" id="IPR011856">
    <property type="entry name" value="tRNA_endonuc-like_dom_sf"/>
</dbReference>
<dbReference type="SUPFAM" id="SSF52980">
    <property type="entry name" value="Restriction endonuclease-like"/>
    <property type="match status" value="1"/>
</dbReference>
<dbReference type="Pfam" id="PF04471">
    <property type="entry name" value="Mrr_cat"/>
    <property type="match status" value="1"/>
</dbReference>
<dbReference type="GO" id="GO:0003677">
    <property type="term" value="F:DNA binding"/>
    <property type="evidence" value="ECO:0007669"/>
    <property type="project" value="InterPro"/>
</dbReference>
<dbReference type="RefSeq" id="WP_094764315.1">
    <property type="nucleotide sequence ID" value="NZ_FUKQ01000024.1"/>
</dbReference>
<feature type="domain" description="Restriction endonuclease type IV Mrr" evidence="1">
    <location>
        <begin position="163"/>
        <end position="283"/>
    </location>
</feature>
<accession>A0A1R4J907</accession>
<evidence type="ECO:0000313" key="3">
    <source>
        <dbReference type="EMBL" id="SJN28611.1"/>
    </source>
</evidence>
<protein>
    <submittedName>
        <fullName evidence="3">Mrr restriction system protein</fullName>
    </submittedName>
</protein>
<dbReference type="STRING" id="1255658.FM114_06260"/>
<evidence type="ECO:0000259" key="2">
    <source>
        <dbReference type="Pfam" id="PF14338"/>
    </source>
</evidence>
<dbReference type="InterPro" id="IPR025745">
    <property type="entry name" value="Mrr-like_N_dom"/>
</dbReference>
<dbReference type="InterPro" id="IPR007560">
    <property type="entry name" value="Restrct_endonuc_IV_Mrr"/>
</dbReference>
<reference evidence="3 4" key="1">
    <citation type="submission" date="2017-02" db="EMBL/GenBank/DDBJ databases">
        <authorList>
            <person name="Peterson S.W."/>
        </authorList>
    </citation>
    <scope>NUCLEOTIDE SEQUENCE [LARGE SCALE GENOMIC DNA]</scope>
    <source>
        <strain evidence="3 4">LSP_Lj1</strain>
    </source>
</reference>
<feature type="domain" description="Restriction system protein Mrr-like N-terminal" evidence="2">
    <location>
        <begin position="7"/>
        <end position="91"/>
    </location>
</feature>
<dbReference type="GO" id="GO:0015666">
    <property type="term" value="F:restriction endodeoxyribonuclease activity"/>
    <property type="evidence" value="ECO:0007669"/>
    <property type="project" value="TreeGrafter"/>
</dbReference>
<dbReference type="Pfam" id="PF14338">
    <property type="entry name" value="Mrr_N"/>
    <property type="match status" value="1"/>
</dbReference>
<dbReference type="InterPro" id="IPR011335">
    <property type="entry name" value="Restrct_endonuc-II-like"/>
</dbReference>
<sequence length="307" mass="33530">MNTVPIWPEFILPVLTCLSDGETWPVRELRAASYDALALDETARAEVLPSGESRAHNRFGWAISHIHKARWIERVVRGQYRITDDGRAALQTYAGGFHDYQLASQVLDHFWDKPKPAAELGSVTLSSTSEPTPAPEVDPVELIEDSVATLNNSVAIELLDRLRTADPTFFEEAVVKVLLGMGYGGAEQRGRRIGGTGDGGVDGVIDQDALGLDQIYIQAKRYAEGNNVSRETIQAFVGALAGKGASRGVFITSSDFTLGATSYANAIPTRIILINGARLASLMIQYRVGVQTKQVYEVVELDEDFFE</sequence>
<dbReference type="Gene3D" id="3.40.1350.10">
    <property type="match status" value="1"/>
</dbReference>
<evidence type="ECO:0000313" key="4">
    <source>
        <dbReference type="Proteomes" id="UP000188342"/>
    </source>
</evidence>
<dbReference type="PANTHER" id="PTHR30015">
    <property type="entry name" value="MRR RESTRICTION SYSTEM PROTEIN"/>
    <property type="match status" value="1"/>
</dbReference>